<dbReference type="Gene3D" id="2.30.110.20">
    <property type="entry name" value="Hcp1-like"/>
    <property type="match status" value="1"/>
</dbReference>
<dbReference type="InterPro" id="IPR036624">
    <property type="entry name" value="Hcp1-lik_sf"/>
</dbReference>
<protein>
    <submittedName>
        <fullName evidence="1">Type VI secretion system tube protein Hcp</fullName>
    </submittedName>
</protein>
<dbReference type="Pfam" id="PF05638">
    <property type="entry name" value="T6SS_HCP"/>
    <property type="match status" value="1"/>
</dbReference>
<organism evidence="1 2">
    <name type="scientific">Paraburkholderia franconis</name>
    <dbReference type="NCBI Taxonomy" id="2654983"/>
    <lineage>
        <taxon>Bacteria</taxon>
        <taxon>Pseudomonadati</taxon>
        <taxon>Pseudomonadota</taxon>
        <taxon>Betaproteobacteria</taxon>
        <taxon>Burkholderiales</taxon>
        <taxon>Burkholderiaceae</taxon>
        <taxon>Paraburkholderia</taxon>
    </lineage>
</organism>
<dbReference type="InterPro" id="IPR053165">
    <property type="entry name" value="HSI-I_assembly_Hcp1"/>
</dbReference>
<sequence length="158" mass="17347">MAQDIFIKINGIDGESLDAFHPDEIEVIGWRWKVTQQSTMHSGSGGGASKATVSNLEFTHLLDRASPNLAKYCFTGKHVSEARLTMRKSGGKPHEYARITMYDVIVSHVEPVGTGDSCFEQVQLSFARMKQEYILQNRLGGSGGTVTALIDVKANRSD</sequence>
<dbReference type="Proteomes" id="UP000484381">
    <property type="component" value="Unassembled WGS sequence"/>
</dbReference>
<proteinExistence type="predicted"/>
<dbReference type="RefSeq" id="WP_152763231.1">
    <property type="nucleotide sequence ID" value="NZ_WHNP01000028.1"/>
</dbReference>
<gene>
    <name evidence="1" type="ORF">GCT13_26580</name>
</gene>
<dbReference type="EMBL" id="WHNP01000028">
    <property type="protein sequence ID" value="MPW20356.1"/>
    <property type="molecule type" value="Genomic_DNA"/>
</dbReference>
<comment type="caution">
    <text evidence="1">The sequence shown here is derived from an EMBL/GenBank/DDBJ whole genome shotgun (WGS) entry which is preliminary data.</text>
</comment>
<dbReference type="SUPFAM" id="SSF141452">
    <property type="entry name" value="Hcp1-like"/>
    <property type="match status" value="1"/>
</dbReference>
<name>A0A7X1NF27_9BURK</name>
<dbReference type="PANTHER" id="PTHR36152">
    <property type="entry name" value="CYTOPLASMIC PROTEIN-RELATED"/>
    <property type="match status" value="1"/>
</dbReference>
<accession>A0A7X1NF27</accession>
<keyword evidence="2" id="KW-1185">Reference proteome</keyword>
<evidence type="ECO:0000313" key="2">
    <source>
        <dbReference type="Proteomes" id="UP000484381"/>
    </source>
</evidence>
<dbReference type="AlphaFoldDB" id="A0A7X1NF27"/>
<dbReference type="PANTHER" id="PTHR36152:SF5">
    <property type="entry name" value="PROTEIN HCP1"/>
    <property type="match status" value="1"/>
</dbReference>
<reference evidence="1 2" key="1">
    <citation type="submission" date="2019-10" db="EMBL/GenBank/DDBJ databases">
        <title>Paraburkholderia sp. isolated from nodules of Mimosa pudica from Brazilian Atlantic Forest soils.</title>
        <authorList>
            <person name="Paulitsch F."/>
            <person name="Hungria M."/>
            <person name="Dall'Agnol R."/>
        </authorList>
    </citation>
    <scope>NUCLEOTIDE SEQUENCE [LARGE SCALE GENOMIC DNA]</scope>
    <source>
        <strain evidence="1 2">CNPSo 3157</strain>
    </source>
</reference>
<evidence type="ECO:0000313" key="1">
    <source>
        <dbReference type="EMBL" id="MPW20356.1"/>
    </source>
</evidence>
<dbReference type="InterPro" id="IPR008514">
    <property type="entry name" value="T6SS_Hcp"/>
</dbReference>